<protein>
    <submittedName>
        <fullName evidence="1">Glycosyltransferase family protein</fullName>
    </submittedName>
</protein>
<dbReference type="InterPro" id="IPR029044">
    <property type="entry name" value="Nucleotide-diphossugar_trans"/>
</dbReference>
<dbReference type="CDD" id="cd02518">
    <property type="entry name" value="GT2_SpsF"/>
    <property type="match status" value="1"/>
</dbReference>
<organism evidence="1 2">
    <name type="scientific">Candidatus Nitronereus thalassa</name>
    <dbReference type="NCBI Taxonomy" id="3020898"/>
    <lineage>
        <taxon>Bacteria</taxon>
        <taxon>Pseudomonadati</taxon>
        <taxon>Nitrospirota</taxon>
        <taxon>Nitrospiria</taxon>
        <taxon>Nitrospirales</taxon>
        <taxon>Nitrospiraceae</taxon>
        <taxon>Candidatus Nitronereus</taxon>
    </lineage>
</organism>
<proteinExistence type="predicted"/>
<accession>A0ABU3K637</accession>
<dbReference type="PANTHER" id="PTHR42866">
    <property type="entry name" value="3-DEOXY-MANNO-OCTULOSONATE CYTIDYLYLTRANSFERASE"/>
    <property type="match status" value="1"/>
</dbReference>
<dbReference type="PANTHER" id="PTHR42866:SF1">
    <property type="entry name" value="SPORE COAT POLYSACCHARIDE BIOSYNTHESIS PROTEIN SPSF"/>
    <property type="match status" value="1"/>
</dbReference>
<reference evidence="1 2" key="1">
    <citation type="journal article" date="2023" name="ISME J.">
        <title>Cultivation and genomic characterization of novel and ubiquitous marine nitrite-oxidizing bacteria from the Nitrospirales.</title>
        <authorList>
            <person name="Mueller A.J."/>
            <person name="Daebeler A."/>
            <person name="Herbold C.W."/>
            <person name="Kirkegaard R.H."/>
            <person name="Daims H."/>
        </authorList>
    </citation>
    <scope>NUCLEOTIDE SEQUENCE [LARGE SCALE GENOMIC DNA]</scope>
    <source>
        <strain evidence="1 2">EB</strain>
    </source>
</reference>
<gene>
    <name evidence="1" type="ORF">PPG34_05780</name>
</gene>
<dbReference type="Proteomes" id="UP001250932">
    <property type="component" value="Unassembled WGS sequence"/>
</dbReference>
<dbReference type="InterPro" id="IPR003329">
    <property type="entry name" value="Cytidylyl_trans"/>
</dbReference>
<keyword evidence="2" id="KW-1185">Reference proteome</keyword>
<dbReference type="Pfam" id="PF02348">
    <property type="entry name" value="CTP_transf_3"/>
    <property type="match status" value="1"/>
</dbReference>
<name>A0ABU3K637_9BACT</name>
<evidence type="ECO:0000313" key="2">
    <source>
        <dbReference type="Proteomes" id="UP001250932"/>
    </source>
</evidence>
<dbReference type="SUPFAM" id="SSF53448">
    <property type="entry name" value="Nucleotide-diphospho-sugar transferases"/>
    <property type="match status" value="1"/>
</dbReference>
<comment type="caution">
    <text evidence="1">The sequence shown here is derived from an EMBL/GenBank/DDBJ whole genome shotgun (WGS) entry which is preliminary data.</text>
</comment>
<sequence>MDTASQRPVAIVQARMGSTRLPGKVMRLLIGKPVLWHVVDRLRFCKQLGSIVVATTTAPEDDAIEEWCFAHWVRCFRGSENDVLDRYYQAASFYQASSVLRITADCPAIDPEVVDELIEEFEKHTYDICGLSGSFPDGLDCEVMDFCSLERAWKEAELASEREHVTPYLHAHPELFRAGKFERFFNLAHHRWTLDEEADLRFLERVFHRLYQEDRPFVASDVLALLEREPELMSINQGIVRNEGYLRSLEADHRVGARN</sequence>
<dbReference type="EMBL" id="JAQOUE010000001">
    <property type="protein sequence ID" value="MDT7041853.1"/>
    <property type="molecule type" value="Genomic_DNA"/>
</dbReference>
<dbReference type="Gene3D" id="3.90.550.10">
    <property type="entry name" value="Spore Coat Polysaccharide Biosynthesis Protein SpsA, Chain A"/>
    <property type="match status" value="1"/>
</dbReference>
<evidence type="ECO:0000313" key="1">
    <source>
        <dbReference type="EMBL" id="MDT7041853.1"/>
    </source>
</evidence>
<dbReference type="RefSeq" id="WP_313832201.1">
    <property type="nucleotide sequence ID" value="NZ_JAQOUE010000001.1"/>
</dbReference>